<protein>
    <submittedName>
        <fullName evidence="1">Uncharacterized protein</fullName>
    </submittedName>
</protein>
<proteinExistence type="predicted"/>
<evidence type="ECO:0000313" key="1">
    <source>
        <dbReference type="EMBL" id="TVP41307.1"/>
    </source>
</evidence>
<name>A0A557SXH2_9ARCH</name>
<gene>
    <name evidence="1" type="ORF">NARC_30021</name>
</gene>
<evidence type="ECO:0000313" key="2">
    <source>
        <dbReference type="Proteomes" id="UP000315289"/>
    </source>
</evidence>
<comment type="caution">
    <text evidence="1">The sequence shown here is derived from an EMBL/GenBank/DDBJ whole genome shotgun (WGS) entry which is preliminary data.</text>
</comment>
<sequence length="90" mass="9548">MSNITKNYKVGIFAMFIAAALIGSVVALGDNLAYAGGKNKKHNDAEQEIEQGQVNEQNAQCVSGEFTLASCNNVGLLFQNNEGNLALGQQ</sequence>
<reference evidence="1 2" key="1">
    <citation type="journal article" date="2019" name="Front. Microbiol.">
        <title>Ammonia Oxidation by the Arctic Terrestrial Thaumarchaeote Candidatus Nitrosocosmicus arcticus Is Stimulated by Increasing Temperatures.</title>
        <authorList>
            <person name="Alves R.J.E."/>
            <person name="Kerou M."/>
            <person name="Zappe A."/>
            <person name="Bittner R."/>
            <person name="Abby S.S."/>
            <person name="Schmidt H.A."/>
            <person name="Pfeifer K."/>
            <person name="Schleper C."/>
        </authorList>
    </citation>
    <scope>NUCLEOTIDE SEQUENCE [LARGE SCALE GENOMIC DNA]</scope>
    <source>
        <strain evidence="1 2">Kfb</strain>
    </source>
</reference>
<keyword evidence="2" id="KW-1185">Reference proteome</keyword>
<accession>A0A557SXH2</accession>
<dbReference type="Proteomes" id="UP000315289">
    <property type="component" value="Unassembled WGS sequence"/>
</dbReference>
<organism evidence="1 2">
    <name type="scientific">Candidatus Nitrosocosmicus arcticus</name>
    <dbReference type="NCBI Taxonomy" id="2035267"/>
    <lineage>
        <taxon>Archaea</taxon>
        <taxon>Nitrososphaerota</taxon>
        <taxon>Nitrososphaeria</taxon>
        <taxon>Nitrososphaerales</taxon>
        <taxon>Nitrososphaeraceae</taxon>
        <taxon>Candidatus Nitrosocosmicus</taxon>
    </lineage>
</organism>
<dbReference type="OrthoDB" id="8429at2157"/>
<dbReference type="EMBL" id="VOAH01000003">
    <property type="protein sequence ID" value="TVP41307.1"/>
    <property type="molecule type" value="Genomic_DNA"/>
</dbReference>
<dbReference type="AlphaFoldDB" id="A0A557SXH2"/>
<dbReference type="RefSeq" id="WP_144728699.1">
    <property type="nucleotide sequence ID" value="NZ_ML675579.1"/>
</dbReference>